<keyword evidence="5" id="KW-0496">Mitochondrion</keyword>
<feature type="region of interest" description="Disordered" evidence="9">
    <location>
        <begin position="40"/>
        <end position="64"/>
    </location>
</feature>
<dbReference type="PANTHER" id="PTHR11229:SF8">
    <property type="entry name" value="LARGE RIBOSOMAL SUBUNIT PROTEIN UL3M"/>
    <property type="match status" value="1"/>
</dbReference>
<keyword evidence="6 8" id="KW-0687">Ribonucleoprotein</keyword>
<dbReference type="GO" id="GO:0006412">
    <property type="term" value="P:translation"/>
    <property type="evidence" value="ECO:0007669"/>
    <property type="project" value="InterPro"/>
</dbReference>
<dbReference type="InterPro" id="IPR000597">
    <property type="entry name" value="Ribosomal_uL3"/>
</dbReference>
<dbReference type="PANTHER" id="PTHR11229">
    <property type="entry name" value="50S RIBOSOMAL PROTEIN L3"/>
    <property type="match status" value="1"/>
</dbReference>
<evidence type="ECO:0000313" key="10">
    <source>
        <dbReference type="EMBL" id="PVZ96790.1"/>
    </source>
</evidence>
<dbReference type="GO" id="GO:0003735">
    <property type="term" value="F:structural constituent of ribosome"/>
    <property type="evidence" value="ECO:0007669"/>
    <property type="project" value="InterPro"/>
</dbReference>
<dbReference type="Pfam" id="PF00297">
    <property type="entry name" value="Ribosomal_L3"/>
    <property type="match status" value="1"/>
</dbReference>
<comment type="subcellular location">
    <subcellularLocation>
        <location evidence="1">Mitochondrion</location>
    </subcellularLocation>
</comment>
<evidence type="ECO:0000256" key="2">
    <source>
        <dbReference type="ARBA" id="ARBA00006540"/>
    </source>
</evidence>
<organism evidence="10 11">
    <name type="scientific">Smittium angustum</name>
    <dbReference type="NCBI Taxonomy" id="133377"/>
    <lineage>
        <taxon>Eukaryota</taxon>
        <taxon>Fungi</taxon>
        <taxon>Fungi incertae sedis</taxon>
        <taxon>Zoopagomycota</taxon>
        <taxon>Kickxellomycotina</taxon>
        <taxon>Harpellomycetes</taxon>
        <taxon>Harpellales</taxon>
        <taxon>Legeriomycetaceae</taxon>
        <taxon>Smittium</taxon>
    </lineage>
</organism>
<dbReference type="Gene3D" id="2.40.30.10">
    <property type="entry name" value="Translation factors"/>
    <property type="match status" value="2"/>
</dbReference>
<evidence type="ECO:0000256" key="6">
    <source>
        <dbReference type="ARBA" id="ARBA00023274"/>
    </source>
</evidence>
<keyword evidence="11" id="KW-1185">Reference proteome</keyword>
<keyword evidence="3" id="KW-0809">Transit peptide</keyword>
<dbReference type="PROSITE" id="PS00474">
    <property type="entry name" value="RIBOSOMAL_L3"/>
    <property type="match status" value="1"/>
</dbReference>
<sequence>MNQSKLLVTGTKLATFCSTQLVKPNTRLISSLTQKIKFNSKQNQYGSKRNNSSLGRTPPTTTRNSKLVQNKSFATLKTKENELVPGIWTPQSVRVGALGKKVGMTSMWDEWGVRIPVTVIQLEGVQVVSVVKTSTENLYRLQVGAGFPKPKKITRPMLGHFRKYKVPARTNLTEFPVTKDALLPSGTKITAAHFVPGQLVDVTGTSKGKGFAGVMKRWGFAGGRASHGASLSHRSGGSTGQNQDPGRVFPGKKMSGKMGNKHVTVMELKVMKIDTKLNCIYVKGCIPGNKKGLVKIRDAIKKNKKTGPLKKFPKNSIPPKFTDLASSETATEYPIPFPTYIPGTNQLPFDLPRELIARTGGKDPLLLKQ</sequence>
<dbReference type="SUPFAM" id="SSF50447">
    <property type="entry name" value="Translation proteins"/>
    <property type="match status" value="1"/>
</dbReference>
<dbReference type="HAMAP" id="MF_01325_B">
    <property type="entry name" value="Ribosomal_uL3_B"/>
    <property type="match status" value="1"/>
</dbReference>
<proteinExistence type="inferred from homology"/>
<evidence type="ECO:0000256" key="1">
    <source>
        <dbReference type="ARBA" id="ARBA00004173"/>
    </source>
</evidence>
<dbReference type="InterPro" id="IPR009000">
    <property type="entry name" value="Transl_B-barrel_sf"/>
</dbReference>
<evidence type="ECO:0000313" key="11">
    <source>
        <dbReference type="Proteomes" id="UP000245591"/>
    </source>
</evidence>
<dbReference type="EMBL" id="MBFU01001127">
    <property type="protein sequence ID" value="PVZ96790.1"/>
    <property type="molecule type" value="Genomic_DNA"/>
</dbReference>
<comment type="caution">
    <text evidence="10">The sequence shown here is derived from an EMBL/GenBank/DDBJ whole genome shotgun (WGS) entry which is preliminary data.</text>
</comment>
<name>A0A2U1IVG7_SMIAN</name>
<reference evidence="10 11" key="1">
    <citation type="journal article" date="2018" name="MBio">
        <title>Comparative Genomics Reveals the Core Gene Toolbox for the Fungus-Insect Symbiosis.</title>
        <authorList>
            <person name="Wang Y."/>
            <person name="Stata M."/>
            <person name="Wang W."/>
            <person name="Stajich J.E."/>
            <person name="White M.M."/>
            <person name="Moncalvo J.M."/>
        </authorList>
    </citation>
    <scope>NUCLEOTIDE SEQUENCE [LARGE SCALE GENOMIC DNA]</scope>
    <source>
        <strain evidence="10 11">AUS-126-30</strain>
    </source>
</reference>
<dbReference type="AlphaFoldDB" id="A0A2U1IVG7"/>
<evidence type="ECO:0000256" key="4">
    <source>
        <dbReference type="ARBA" id="ARBA00022980"/>
    </source>
</evidence>
<dbReference type="GO" id="GO:0005762">
    <property type="term" value="C:mitochondrial large ribosomal subunit"/>
    <property type="evidence" value="ECO:0007669"/>
    <property type="project" value="TreeGrafter"/>
</dbReference>
<gene>
    <name evidence="10" type="ORF">BB558_007272</name>
</gene>
<dbReference type="Proteomes" id="UP000245591">
    <property type="component" value="Unassembled WGS sequence"/>
</dbReference>
<accession>A0A2U1IVG7</accession>
<dbReference type="FunFam" id="2.40.30.10:FF:000004">
    <property type="entry name" value="50S ribosomal protein L3"/>
    <property type="match status" value="1"/>
</dbReference>
<dbReference type="InterPro" id="IPR019926">
    <property type="entry name" value="Ribosomal_uL3_CS"/>
</dbReference>
<keyword evidence="4 8" id="KW-0689">Ribosomal protein</keyword>
<evidence type="ECO:0000256" key="8">
    <source>
        <dbReference type="RuleBase" id="RU003905"/>
    </source>
</evidence>
<protein>
    <recommendedName>
        <fullName evidence="7">Large ribosomal subunit protein uL3m</fullName>
    </recommendedName>
</protein>
<evidence type="ECO:0000256" key="5">
    <source>
        <dbReference type="ARBA" id="ARBA00023128"/>
    </source>
</evidence>
<evidence type="ECO:0000256" key="9">
    <source>
        <dbReference type="SAM" id="MobiDB-lite"/>
    </source>
</evidence>
<dbReference type="InterPro" id="IPR019927">
    <property type="entry name" value="Ribosomal_uL3_bac/org-type"/>
</dbReference>
<feature type="compositionally biased region" description="Polar residues" evidence="9">
    <location>
        <begin position="232"/>
        <end position="244"/>
    </location>
</feature>
<feature type="region of interest" description="Disordered" evidence="9">
    <location>
        <begin position="225"/>
        <end position="256"/>
    </location>
</feature>
<evidence type="ECO:0000256" key="7">
    <source>
        <dbReference type="ARBA" id="ARBA00035209"/>
    </source>
</evidence>
<evidence type="ECO:0000256" key="3">
    <source>
        <dbReference type="ARBA" id="ARBA00022946"/>
    </source>
</evidence>
<dbReference type="NCBIfam" id="TIGR03625">
    <property type="entry name" value="L3_bact"/>
    <property type="match status" value="1"/>
</dbReference>
<comment type="similarity">
    <text evidence="2 8">Belongs to the universal ribosomal protein uL3 family.</text>
</comment>